<comment type="similarity">
    <text evidence="1">Belongs to the eukaryotic-type primase small subunit family.</text>
</comment>
<evidence type="ECO:0000313" key="10">
    <source>
        <dbReference type="EnsemblMetazoa" id="XP_050508175.1"/>
    </source>
</evidence>
<evidence type="ECO:0000256" key="8">
    <source>
        <dbReference type="ARBA" id="ARBA00022723"/>
    </source>
</evidence>
<dbReference type="Gene3D" id="3.90.920.10">
    <property type="entry name" value="DNA primase, PRIM domain"/>
    <property type="match status" value="1"/>
</dbReference>
<keyword evidence="6" id="KW-0548">Nucleotidyltransferase</keyword>
<dbReference type="RefSeq" id="XP_050508175.1">
    <property type="nucleotide sequence ID" value="XM_050652218.1"/>
</dbReference>
<dbReference type="InterPro" id="IPR014052">
    <property type="entry name" value="DNA_primase_ssu_euk/arc"/>
</dbReference>
<evidence type="ECO:0000313" key="11">
    <source>
        <dbReference type="Proteomes" id="UP001652700"/>
    </source>
</evidence>
<dbReference type="CDD" id="cd04860">
    <property type="entry name" value="AE_Prim_S"/>
    <property type="match status" value="1"/>
</dbReference>
<keyword evidence="8" id="KW-0479">Metal-binding</keyword>
<dbReference type="GeneID" id="114329838"/>
<dbReference type="PANTHER" id="PTHR10536">
    <property type="entry name" value="DNA PRIMASE SMALL SUBUNIT"/>
    <property type="match status" value="1"/>
</dbReference>
<dbReference type="EnsemblMetazoa" id="XM_050652218.1">
    <property type="protein sequence ID" value="XP_050508175.1"/>
    <property type="gene ID" value="LOC114329838"/>
</dbReference>
<keyword evidence="11" id="KW-1185">Reference proteome</keyword>
<evidence type="ECO:0000256" key="2">
    <source>
        <dbReference type="ARBA" id="ARBA00021278"/>
    </source>
</evidence>
<sequence length="282" mass="32935">MSVEYNPDTLRDLLPLYYRKLFPHSQFYKWLSYGKWINYSRKNERIPMNEHIKYLTFAKREISFTLLGDIVIRYQSFDTQKEFLSELLKKFPIKIDLGAMYPTKPRDKGPVSQIVPEEKEIVFDIDMTDYDDIRTCCSGADVCTKCWKFMVIACKILDAALYHHFGFNHRLWVFSGRRGIHCWVCDPKARIMDDSIRNCISDYLQIIKGGSSAHKMVYLPGEEIHESVEKPPNGKKSSEVKLNSNVDGERNNPVILIATAQWNIESFNRLLRPPLQALTQIR</sequence>
<keyword evidence="7" id="KW-0235">DNA replication</keyword>
<dbReference type="Pfam" id="PF01896">
    <property type="entry name" value="DNA_primase_S"/>
    <property type="match status" value="1"/>
</dbReference>
<name>A0ABM5KDB8_DIAVI</name>
<evidence type="ECO:0000256" key="4">
    <source>
        <dbReference type="ARBA" id="ARBA00022515"/>
    </source>
</evidence>
<reference evidence="10" key="1">
    <citation type="submission" date="2025-05" db="UniProtKB">
        <authorList>
            <consortium name="EnsemblMetazoa"/>
        </authorList>
    </citation>
    <scope>IDENTIFICATION</scope>
</reference>
<protein>
    <recommendedName>
        <fullName evidence="2">DNA primase small subunit</fullName>
    </recommendedName>
</protein>
<dbReference type="SUPFAM" id="SSF56747">
    <property type="entry name" value="Prim-pol domain"/>
    <property type="match status" value="1"/>
</dbReference>
<evidence type="ECO:0000256" key="3">
    <source>
        <dbReference type="ARBA" id="ARBA00022478"/>
    </source>
</evidence>
<organism evidence="10 11">
    <name type="scientific">Diabrotica virgifera virgifera</name>
    <name type="common">western corn rootworm</name>
    <dbReference type="NCBI Taxonomy" id="50390"/>
    <lineage>
        <taxon>Eukaryota</taxon>
        <taxon>Metazoa</taxon>
        <taxon>Ecdysozoa</taxon>
        <taxon>Arthropoda</taxon>
        <taxon>Hexapoda</taxon>
        <taxon>Insecta</taxon>
        <taxon>Pterygota</taxon>
        <taxon>Neoptera</taxon>
        <taxon>Endopterygota</taxon>
        <taxon>Coleoptera</taxon>
        <taxon>Polyphaga</taxon>
        <taxon>Cucujiformia</taxon>
        <taxon>Chrysomeloidea</taxon>
        <taxon>Chrysomelidae</taxon>
        <taxon>Galerucinae</taxon>
        <taxon>Diabroticina</taxon>
        <taxon>Diabroticites</taxon>
        <taxon>Diabrotica</taxon>
    </lineage>
</organism>
<evidence type="ECO:0000256" key="6">
    <source>
        <dbReference type="ARBA" id="ARBA00022695"/>
    </source>
</evidence>
<keyword evidence="3" id="KW-0240">DNA-directed RNA polymerase</keyword>
<accession>A0ABM5KDB8</accession>
<keyword evidence="9" id="KW-0804">Transcription</keyword>
<evidence type="ECO:0000256" key="5">
    <source>
        <dbReference type="ARBA" id="ARBA00022679"/>
    </source>
</evidence>
<proteinExistence type="inferred from homology"/>
<dbReference type="InterPro" id="IPR002755">
    <property type="entry name" value="DNA_primase_S"/>
</dbReference>
<evidence type="ECO:0000256" key="9">
    <source>
        <dbReference type="ARBA" id="ARBA00023163"/>
    </source>
</evidence>
<evidence type="ECO:0000256" key="1">
    <source>
        <dbReference type="ARBA" id="ARBA00009762"/>
    </source>
</evidence>
<evidence type="ECO:0000256" key="7">
    <source>
        <dbReference type="ARBA" id="ARBA00022705"/>
    </source>
</evidence>
<dbReference type="Proteomes" id="UP001652700">
    <property type="component" value="Unplaced"/>
</dbReference>
<keyword evidence="5" id="KW-0808">Transferase</keyword>
<keyword evidence="4" id="KW-0639">Primosome</keyword>